<keyword evidence="2" id="KW-1185">Reference proteome</keyword>
<feature type="non-terminal residue" evidence="1">
    <location>
        <position position="1"/>
    </location>
</feature>
<dbReference type="AlphaFoldDB" id="A0AAV5UG62"/>
<dbReference type="EMBL" id="BTSX01000006">
    <property type="protein sequence ID" value="GMT05290.1"/>
    <property type="molecule type" value="Genomic_DNA"/>
</dbReference>
<organism evidence="1 2">
    <name type="scientific">Pristionchus entomophagus</name>
    <dbReference type="NCBI Taxonomy" id="358040"/>
    <lineage>
        <taxon>Eukaryota</taxon>
        <taxon>Metazoa</taxon>
        <taxon>Ecdysozoa</taxon>
        <taxon>Nematoda</taxon>
        <taxon>Chromadorea</taxon>
        <taxon>Rhabditida</taxon>
        <taxon>Rhabditina</taxon>
        <taxon>Diplogasteromorpha</taxon>
        <taxon>Diplogasteroidea</taxon>
        <taxon>Neodiplogasteridae</taxon>
        <taxon>Pristionchus</taxon>
    </lineage>
</organism>
<evidence type="ECO:0000313" key="2">
    <source>
        <dbReference type="Proteomes" id="UP001432027"/>
    </source>
</evidence>
<feature type="non-terminal residue" evidence="1">
    <location>
        <position position="221"/>
    </location>
</feature>
<reference evidence="1" key="1">
    <citation type="submission" date="2023-10" db="EMBL/GenBank/DDBJ databases">
        <title>Genome assembly of Pristionchus species.</title>
        <authorList>
            <person name="Yoshida K."/>
            <person name="Sommer R.J."/>
        </authorList>
    </citation>
    <scope>NUCLEOTIDE SEQUENCE</scope>
    <source>
        <strain evidence="1">RS0144</strain>
    </source>
</reference>
<comment type="caution">
    <text evidence="1">The sequence shown here is derived from an EMBL/GenBank/DDBJ whole genome shotgun (WGS) entry which is preliminary data.</text>
</comment>
<gene>
    <name evidence="1" type="ORF">PENTCL1PPCAC_27464</name>
</gene>
<dbReference type="Proteomes" id="UP001432027">
    <property type="component" value="Unassembled WGS sequence"/>
</dbReference>
<evidence type="ECO:0000313" key="1">
    <source>
        <dbReference type="EMBL" id="GMT05290.1"/>
    </source>
</evidence>
<sequence length="221" mass="24926">TILLSSVHILGSNSIPPEIDQTCVSISVPKRTISLSLSSKPIFAENTGPRGIESIACKPVWEDGGLGMGLKRLPAGPWQTRRRLSERELLAVSTQVIVNGTDLEKPFILLRYDWAVIRIEGDERSRHFTCTRGDRNKWSVSLPSSDNLPFPYFIGCNKDWRFEEATLIDCGDLERLHTTTPVPHWVYYPMGKGAYYPPVPPVKKKIYQSKEEELDRGDRGS</sequence>
<name>A0AAV5UG62_9BILA</name>
<accession>A0AAV5UG62</accession>
<proteinExistence type="predicted"/>
<protein>
    <submittedName>
        <fullName evidence="1">Uncharacterized protein</fullName>
    </submittedName>
</protein>